<name>A0A8X8Y637_SALSN</name>
<evidence type="ECO:0000313" key="3">
    <source>
        <dbReference type="Proteomes" id="UP000298416"/>
    </source>
</evidence>
<evidence type="ECO:0000313" key="2">
    <source>
        <dbReference type="EMBL" id="KAG6424235.1"/>
    </source>
</evidence>
<dbReference type="Proteomes" id="UP000298416">
    <property type="component" value="Unassembled WGS sequence"/>
</dbReference>
<feature type="compositionally biased region" description="Acidic residues" evidence="1">
    <location>
        <begin position="13"/>
        <end position="25"/>
    </location>
</feature>
<evidence type="ECO:0000256" key="1">
    <source>
        <dbReference type="SAM" id="MobiDB-lite"/>
    </source>
</evidence>
<reference evidence="2" key="1">
    <citation type="submission" date="2018-01" db="EMBL/GenBank/DDBJ databases">
        <authorList>
            <person name="Mao J.F."/>
        </authorList>
    </citation>
    <scope>NUCLEOTIDE SEQUENCE</scope>
    <source>
        <strain evidence="2">Huo1</strain>
        <tissue evidence="2">Leaf</tissue>
    </source>
</reference>
<dbReference type="AlphaFoldDB" id="A0A8X8Y637"/>
<sequence>MRRRAVNSAEKAEEGEEEGGGEIGEEAAQRLHLAQRDAQYLDAFDRIRDIFRIDGYQLDGQDDVQKCVGRFFRRGKRRMVVQVDDDDEPIQRL</sequence>
<dbReference type="EMBL" id="PNBA02000005">
    <property type="protein sequence ID" value="KAG6424235.1"/>
    <property type="molecule type" value="Genomic_DNA"/>
</dbReference>
<reference evidence="2" key="2">
    <citation type="submission" date="2020-08" db="EMBL/GenBank/DDBJ databases">
        <title>Plant Genome Project.</title>
        <authorList>
            <person name="Zhang R.-G."/>
        </authorList>
    </citation>
    <scope>NUCLEOTIDE SEQUENCE</scope>
    <source>
        <strain evidence="2">Huo1</strain>
        <tissue evidence="2">Leaf</tissue>
    </source>
</reference>
<accession>A0A8X8Y637</accession>
<organism evidence="2">
    <name type="scientific">Salvia splendens</name>
    <name type="common">Scarlet sage</name>
    <dbReference type="NCBI Taxonomy" id="180675"/>
    <lineage>
        <taxon>Eukaryota</taxon>
        <taxon>Viridiplantae</taxon>
        <taxon>Streptophyta</taxon>
        <taxon>Embryophyta</taxon>
        <taxon>Tracheophyta</taxon>
        <taxon>Spermatophyta</taxon>
        <taxon>Magnoliopsida</taxon>
        <taxon>eudicotyledons</taxon>
        <taxon>Gunneridae</taxon>
        <taxon>Pentapetalae</taxon>
        <taxon>asterids</taxon>
        <taxon>lamiids</taxon>
        <taxon>Lamiales</taxon>
        <taxon>Lamiaceae</taxon>
        <taxon>Nepetoideae</taxon>
        <taxon>Mentheae</taxon>
        <taxon>Salviinae</taxon>
        <taxon>Salvia</taxon>
        <taxon>Salvia subgen. Calosphace</taxon>
        <taxon>core Calosphace</taxon>
    </lineage>
</organism>
<proteinExistence type="predicted"/>
<keyword evidence="3" id="KW-1185">Reference proteome</keyword>
<comment type="caution">
    <text evidence="2">The sequence shown here is derived from an EMBL/GenBank/DDBJ whole genome shotgun (WGS) entry which is preliminary data.</text>
</comment>
<gene>
    <name evidence="2" type="ORF">SASPL_114650</name>
</gene>
<feature type="region of interest" description="Disordered" evidence="1">
    <location>
        <begin position="1"/>
        <end position="26"/>
    </location>
</feature>
<protein>
    <submittedName>
        <fullName evidence="2">Uncharacterized protein</fullName>
    </submittedName>
</protein>